<evidence type="ECO:0000313" key="3">
    <source>
        <dbReference type="Proteomes" id="UP000199568"/>
    </source>
</evidence>
<dbReference type="STRING" id="426128.SAMN05660297_00913"/>
<dbReference type="AlphaFoldDB" id="A0A1I0A7X0"/>
<dbReference type="InterPro" id="IPR010178">
    <property type="entry name" value="Lit"/>
</dbReference>
<dbReference type="Pfam" id="PF07314">
    <property type="entry name" value="Lit"/>
    <property type="match status" value="1"/>
</dbReference>
<feature type="transmembrane region" description="Helical" evidence="1">
    <location>
        <begin position="196"/>
        <end position="217"/>
    </location>
</feature>
<dbReference type="Proteomes" id="UP000199568">
    <property type="component" value="Unassembled WGS sequence"/>
</dbReference>
<dbReference type="RefSeq" id="WP_090439941.1">
    <property type="nucleotide sequence ID" value="NZ_FOHU01000002.1"/>
</dbReference>
<accession>A0A1I0A7X0</accession>
<keyword evidence="1" id="KW-0812">Transmembrane</keyword>
<sequence>MKKALYILFGILLSIGILLTAVEIVVFNTNHYMTEYEKHGITSVTGMDEENLQHVTEELLSYLKDTRDDLEIKAVVKGEVREVFGEREKLHMVDVKDLFINGRWIRNISIVLLGVLLILLIKIDNLWKKGIAKTLMYSAMANIDLLIILFLLMYFDFTKYFDYFHYIFFDNDLWILDPNKEILIQMLPERFFYNTAVKIAIIHITAIVTLGVGGFWYDKKRKAL</sequence>
<evidence type="ECO:0000256" key="1">
    <source>
        <dbReference type="SAM" id="Phobius"/>
    </source>
</evidence>
<reference evidence="2 3" key="1">
    <citation type="submission" date="2016-10" db="EMBL/GenBank/DDBJ databases">
        <authorList>
            <person name="de Groot N.N."/>
        </authorList>
    </citation>
    <scope>NUCLEOTIDE SEQUENCE [LARGE SCALE GENOMIC DNA]</scope>
    <source>
        <strain evidence="2 3">DSM 18979</strain>
    </source>
</reference>
<dbReference type="OrthoDB" id="9813051at2"/>
<feature type="transmembrane region" description="Helical" evidence="1">
    <location>
        <begin position="7"/>
        <end position="27"/>
    </location>
</feature>
<protein>
    <submittedName>
        <fullName evidence="2">Integral membrane protein TIGR01906</fullName>
    </submittedName>
</protein>
<gene>
    <name evidence="2" type="ORF">SAMN05660297_00913</name>
</gene>
<keyword evidence="1" id="KW-0472">Membrane</keyword>
<proteinExistence type="predicted"/>
<name>A0A1I0A7X0_9FIRM</name>
<feature type="transmembrane region" description="Helical" evidence="1">
    <location>
        <begin position="104"/>
        <end position="123"/>
    </location>
</feature>
<dbReference type="NCBIfam" id="TIGR01906">
    <property type="entry name" value="integ_TIGR01906"/>
    <property type="match status" value="1"/>
</dbReference>
<keyword evidence="3" id="KW-1185">Reference proteome</keyword>
<dbReference type="EMBL" id="FOHU01000002">
    <property type="protein sequence ID" value="SES90078.1"/>
    <property type="molecule type" value="Genomic_DNA"/>
</dbReference>
<evidence type="ECO:0000313" key="2">
    <source>
        <dbReference type="EMBL" id="SES90078.1"/>
    </source>
</evidence>
<organism evidence="2 3">
    <name type="scientific">Natronincola peptidivorans</name>
    <dbReference type="NCBI Taxonomy" id="426128"/>
    <lineage>
        <taxon>Bacteria</taxon>
        <taxon>Bacillati</taxon>
        <taxon>Bacillota</taxon>
        <taxon>Clostridia</taxon>
        <taxon>Peptostreptococcales</taxon>
        <taxon>Natronincolaceae</taxon>
        <taxon>Natronincola</taxon>
    </lineage>
</organism>
<feature type="transmembrane region" description="Helical" evidence="1">
    <location>
        <begin position="135"/>
        <end position="155"/>
    </location>
</feature>
<keyword evidence="1" id="KW-1133">Transmembrane helix</keyword>